<gene>
    <name evidence="15" type="ORF">EV356DRAFT_563887</name>
</gene>
<evidence type="ECO:0000256" key="12">
    <source>
        <dbReference type="SAM" id="MobiDB-lite"/>
    </source>
</evidence>
<evidence type="ECO:0000256" key="10">
    <source>
        <dbReference type="ARBA" id="ARBA00081789"/>
    </source>
</evidence>
<feature type="compositionally biased region" description="Polar residues" evidence="12">
    <location>
        <begin position="512"/>
        <end position="535"/>
    </location>
</feature>
<comment type="catalytic activity">
    <reaction evidence="2">
        <text>uridine in snRNA = pseudouridine in snRNA</text>
        <dbReference type="Rhea" id="RHEA:51124"/>
        <dbReference type="Rhea" id="RHEA-COMP:12891"/>
        <dbReference type="Rhea" id="RHEA-COMP:12892"/>
        <dbReference type="ChEBI" id="CHEBI:65314"/>
        <dbReference type="ChEBI" id="CHEBI:65315"/>
    </reaction>
</comment>
<dbReference type="NCBIfam" id="NF003280">
    <property type="entry name" value="PRK04270.1"/>
    <property type="match status" value="1"/>
</dbReference>
<evidence type="ECO:0000256" key="2">
    <source>
        <dbReference type="ARBA" id="ARBA00001832"/>
    </source>
</evidence>
<dbReference type="CDD" id="cd21148">
    <property type="entry name" value="PUA_Cbf5"/>
    <property type="match status" value="1"/>
</dbReference>
<dbReference type="InterPro" id="IPR002478">
    <property type="entry name" value="PUA"/>
</dbReference>
<accession>A0A6A6HMM4</accession>
<evidence type="ECO:0000313" key="16">
    <source>
        <dbReference type="Proteomes" id="UP000800092"/>
    </source>
</evidence>
<dbReference type="InterPro" id="IPR012960">
    <property type="entry name" value="Dyskerin-like"/>
</dbReference>
<dbReference type="Proteomes" id="UP000800092">
    <property type="component" value="Unassembled WGS sequence"/>
</dbReference>
<dbReference type="InterPro" id="IPR004802">
    <property type="entry name" value="tRNA_PsdUridine_synth_B_fam"/>
</dbReference>
<dbReference type="SUPFAM" id="SSF55120">
    <property type="entry name" value="Pseudouridine synthase"/>
    <property type="match status" value="1"/>
</dbReference>
<dbReference type="Gene3D" id="2.30.130.10">
    <property type="entry name" value="PUA domain"/>
    <property type="match status" value="1"/>
</dbReference>
<dbReference type="GO" id="GO:0009982">
    <property type="term" value="F:pseudouridine synthase activity"/>
    <property type="evidence" value="ECO:0007669"/>
    <property type="project" value="InterPro"/>
</dbReference>
<evidence type="ECO:0000256" key="7">
    <source>
        <dbReference type="ARBA" id="ARBA00056777"/>
    </source>
</evidence>
<protein>
    <recommendedName>
        <fullName evidence="5">H/ACA ribonucleoprotein complex subunit CBF5</fullName>
    </recommendedName>
    <alternativeName>
        <fullName evidence="9">Centromere-binding factor 5</fullName>
    </alternativeName>
    <alternativeName>
        <fullName evidence="8">H/ACA ribonucleoprotein complex subunit cbf5</fullName>
    </alternativeName>
    <alternativeName>
        <fullName evidence="11">H/ACA snoRNP protein CBF5</fullName>
    </alternativeName>
    <alternativeName>
        <fullName evidence="10">Small nucleolar RNP protein CBF5</fullName>
    </alternativeName>
</protein>
<dbReference type="PROSITE" id="PS50890">
    <property type="entry name" value="PUA"/>
    <property type="match status" value="1"/>
</dbReference>
<evidence type="ECO:0000256" key="8">
    <source>
        <dbReference type="ARBA" id="ARBA00072225"/>
    </source>
</evidence>
<name>A0A6A6HMM4_VIRVR</name>
<dbReference type="GO" id="GO:0003723">
    <property type="term" value="F:RNA binding"/>
    <property type="evidence" value="ECO:0007669"/>
    <property type="project" value="InterPro"/>
</dbReference>
<dbReference type="EMBL" id="ML991775">
    <property type="protein sequence ID" value="KAF2238700.1"/>
    <property type="molecule type" value="Genomic_DNA"/>
</dbReference>
<comment type="catalytic activity">
    <reaction evidence="3">
        <text>uridine in 5S rRNA = pseudouridine in 5S rRNA</text>
        <dbReference type="Rhea" id="RHEA:47036"/>
        <dbReference type="Rhea" id="RHEA-COMP:11730"/>
        <dbReference type="Rhea" id="RHEA-COMP:11731"/>
        <dbReference type="ChEBI" id="CHEBI:65314"/>
        <dbReference type="ChEBI" id="CHEBI:65315"/>
    </reaction>
</comment>
<dbReference type="InterPro" id="IPR015947">
    <property type="entry name" value="PUA-like_sf"/>
</dbReference>
<comment type="similarity">
    <text evidence="4">Belongs to the pseudouridine synthase TruB family.</text>
</comment>
<dbReference type="GO" id="GO:0031429">
    <property type="term" value="C:box H/ACA snoRNP complex"/>
    <property type="evidence" value="ECO:0007669"/>
    <property type="project" value="TreeGrafter"/>
</dbReference>
<dbReference type="Pfam" id="PF01509">
    <property type="entry name" value="TruB_N"/>
    <property type="match status" value="1"/>
</dbReference>
<feature type="compositionally biased region" description="Basic and acidic residues" evidence="12">
    <location>
        <begin position="568"/>
        <end position="578"/>
    </location>
</feature>
<evidence type="ECO:0000259" key="14">
    <source>
        <dbReference type="SMART" id="SM01136"/>
    </source>
</evidence>
<dbReference type="FunFam" id="3.30.2350.10:FF:000001">
    <property type="entry name" value="H/ACA ribonucleoprotein complex subunit CBF5"/>
    <property type="match status" value="1"/>
</dbReference>
<dbReference type="InterPro" id="IPR002501">
    <property type="entry name" value="PsdUridine_synth_N"/>
</dbReference>
<organism evidence="15 16">
    <name type="scientific">Viridothelium virens</name>
    <name type="common">Speckled blister lichen</name>
    <name type="synonym">Trypethelium virens</name>
    <dbReference type="NCBI Taxonomy" id="1048519"/>
    <lineage>
        <taxon>Eukaryota</taxon>
        <taxon>Fungi</taxon>
        <taxon>Dikarya</taxon>
        <taxon>Ascomycota</taxon>
        <taxon>Pezizomycotina</taxon>
        <taxon>Dothideomycetes</taxon>
        <taxon>Dothideomycetes incertae sedis</taxon>
        <taxon>Trypetheliales</taxon>
        <taxon>Trypetheliaceae</taxon>
        <taxon>Viridothelium</taxon>
    </lineage>
</organism>
<dbReference type="NCBIfam" id="TIGR00425">
    <property type="entry name" value="CBF5"/>
    <property type="match status" value="1"/>
</dbReference>
<dbReference type="Pfam" id="PF01472">
    <property type="entry name" value="PUA"/>
    <property type="match status" value="1"/>
</dbReference>
<keyword evidence="16" id="KW-1185">Reference proteome</keyword>
<keyword evidence="6" id="KW-0413">Isomerase</keyword>
<evidence type="ECO:0000313" key="15">
    <source>
        <dbReference type="EMBL" id="KAF2238700.1"/>
    </source>
</evidence>
<dbReference type="InterPro" id="IPR036974">
    <property type="entry name" value="PUA_sf"/>
</dbReference>
<evidence type="ECO:0000259" key="13">
    <source>
        <dbReference type="SMART" id="SM00359"/>
    </source>
</evidence>
<comment type="function">
    <text evidence="7">Catalytic subunit of H/ACA small nucleolar ribonucleoprotein (H/ACA snoRNP) complex, which catalyzes pseudouridylation of rRNA. This involves the isomerization of uridine such that the ribose is subsequently attached to C5, instead of the normal N1. Pseudouridine ('psi') residues may serve to stabilize the conformation of rRNAs and play a central role in ribosomal RNA processing. The H/ACA snoRNP complex also mediates pseudouridylation of other types of RNAs. Catalyzes pseudouridylation at position 93 in U2 snRNA. Also catalyzes pseudouridylation of mRNAs; H/ACA-type snoRNAs probably guide pseudouridylation of mRNAs.</text>
</comment>
<dbReference type="PANTHER" id="PTHR23127:SF0">
    <property type="entry name" value="H_ACA RIBONUCLEOPROTEIN COMPLEX SUBUNIT DKC1"/>
    <property type="match status" value="1"/>
</dbReference>
<dbReference type="CDD" id="cd02572">
    <property type="entry name" value="PseudoU_synth_hDyskerin"/>
    <property type="match status" value="1"/>
</dbReference>
<dbReference type="Pfam" id="PF08068">
    <property type="entry name" value="DKCLD"/>
    <property type="match status" value="1"/>
</dbReference>
<reference evidence="15" key="1">
    <citation type="journal article" date="2020" name="Stud. Mycol.">
        <title>101 Dothideomycetes genomes: a test case for predicting lifestyles and emergence of pathogens.</title>
        <authorList>
            <person name="Haridas S."/>
            <person name="Albert R."/>
            <person name="Binder M."/>
            <person name="Bloem J."/>
            <person name="Labutti K."/>
            <person name="Salamov A."/>
            <person name="Andreopoulos B."/>
            <person name="Baker S."/>
            <person name="Barry K."/>
            <person name="Bills G."/>
            <person name="Bluhm B."/>
            <person name="Cannon C."/>
            <person name="Castanera R."/>
            <person name="Culley D."/>
            <person name="Daum C."/>
            <person name="Ezra D."/>
            <person name="Gonzalez J."/>
            <person name="Henrissat B."/>
            <person name="Kuo A."/>
            <person name="Liang C."/>
            <person name="Lipzen A."/>
            <person name="Lutzoni F."/>
            <person name="Magnuson J."/>
            <person name="Mondo S."/>
            <person name="Nolan M."/>
            <person name="Ohm R."/>
            <person name="Pangilinan J."/>
            <person name="Park H.-J."/>
            <person name="Ramirez L."/>
            <person name="Alfaro M."/>
            <person name="Sun H."/>
            <person name="Tritt A."/>
            <person name="Yoshinaga Y."/>
            <person name="Zwiers L.-H."/>
            <person name="Turgeon B."/>
            <person name="Goodwin S."/>
            <person name="Spatafora J."/>
            <person name="Crous P."/>
            <person name="Grigoriev I."/>
        </authorList>
    </citation>
    <scope>NUCLEOTIDE SEQUENCE</scope>
    <source>
        <strain evidence="15">Tuck. ex Michener</strain>
    </source>
</reference>
<dbReference type="GO" id="GO:0031118">
    <property type="term" value="P:rRNA pseudouridine synthesis"/>
    <property type="evidence" value="ECO:0007669"/>
    <property type="project" value="TreeGrafter"/>
</dbReference>
<dbReference type="GO" id="GO:0031120">
    <property type="term" value="P:snRNA pseudouridine synthesis"/>
    <property type="evidence" value="ECO:0007669"/>
    <property type="project" value="TreeGrafter"/>
</dbReference>
<evidence type="ECO:0000256" key="5">
    <source>
        <dbReference type="ARBA" id="ARBA00019272"/>
    </source>
</evidence>
<proteinExistence type="inferred from homology"/>
<dbReference type="AlphaFoldDB" id="A0A6A6HMM4"/>
<feature type="region of interest" description="Disordered" evidence="12">
    <location>
        <begin position="1"/>
        <end position="108"/>
    </location>
</feature>
<dbReference type="Pfam" id="PF16198">
    <property type="entry name" value="TruB_C_2"/>
    <property type="match status" value="1"/>
</dbReference>
<dbReference type="InterPro" id="IPR032819">
    <property type="entry name" value="TruB_C"/>
</dbReference>
<dbReference type="SMART" id="SM00359">
    <property type="entry name" value="PUA"/>
    <property type="match status" value="1"/>
</dbReference>
<evidence type="ECO:0000256" key="1">
    <source>
        <dbReference type="ARBA" id="ARBA00001166"/>
    </source>
</evidence>
<feature type="domain" description="Dyskerin-like" evidence="14">
    <location>
        <begin position="115"/>
        <end position="161"/>
    </location>
</feature>
<dbReference type="SUPFAM" id="SSF88697">
    <property type="entry name" value="PUA domain-like"/>
    <property type="match status" value="1"/>
</dbReference>
<comment type="catalytic activity">
    <reaction evidence="1">
        <text>a uridine in mRNA = a pseudouridine in mRNA</text>
        <dbReference type="Rhea" id="RHEA:56644"/>
        <dbReference type="Rhea" id="RHEA-COMP:14658"/>
        <dbReference type="Rhea" id="RHEA-COMP:14659"/>
        <dbReference type="ChEBI" id="CHEBI:65314"/>
        <dbReference type="ChEBI" id="CHEBI:65315"/>
    </reaction>
</comment>
<evidence type="ECO:0000256" key="11">
    <source>
        <dbReference type="ARBA" id="ARBA00082909"/>
    </source>
</evidence>
<feature type="domain" description="PUA" evidence="13">
    <location>
        <begin position="355"/>
        <end position="429"/>
    </location>
</feature>
<sequence length="578" mass="63813">MPGQYEKPMGPPSSRPRGKRPRHTPPRRSPPKHGQSGRGNPGPRYTPPRSTPPRGGLGYRGGRSPEMNYKRSRNQAPIEKAESVAGEDDEDRGPSAVANEESVKYGGSADLLHDQDKIKEGSFYPLEHCGFTPDARPLAQYLDYGCINLDKPANPSSHEVVSWVKKILPGKNLKTGHSGTLDPKVTGCLTVCIGKATRLVKSQQRAGKNYICAMRLHERLADGKNQILRALEQITGAVFQRPPIISAVKRVLRVRTIYSINFIEYVPERKMVIFTVDCEAGTYIRTLCLHLGYLLGTGAHMQELRRIRSGNMSEQTNLSTLHDLKEAVFVALGRKDERHLRTVVMPLEILLTHLKRIVIKDTCVGSICHGAKLSATGIVRFDLAIQVNEEIVLVSVKGEAVALAYAKIAGRDVLNAGHGLVATLKRVIMDREMYHKRWGMGKMSQAKKQMKEMGQLDQYGRVNEKTPVQLARLIENASGPPSTPSLPAVSVPVMPNQLPPASSFFMYTTNPALPQNTATDGSNAQTPSPNTSMDILQSRFPWHPQSGDDPNGLLSGYFNERISPKAQKHTEPKRGKKN</sequence>
<evidence type="ECO:0000256" key="4">
    <source>
        <dbReference type="ARBA" id="ARBA00008999"/>
    </source>
</evidence>
<dbReference type="InterPro" id="IPR020103">
    <property type="entry name" value="PsdUridine_synth_cat_dom_sf"/>
</dbReference>
<dbReference type="Gene3D" id="3.30.2350.10">
    <property type="entry name" value="Pseudouridine synthase"/>
    <property type="match status" value="1"/>
</dbReference>
<evidence type="ECO:0000256" key="6">
    <source>
        <dbReference type="ARBA" id="ARBA00023235"/>
    </source>
</evidence>
<feature type="compositionally biased region" description="Basic residues" evidence="12">
    <location>
        <begin position="16"/>
        <end position="31"/>
    </location>
</feature>
<dbReference type="SMART" id="SM01136">
    <property type="entry name" value="DKCLD"/>
    <property type="match status" value="1"/>
</dbReference>
<dbReference type="OrthoDB" id="10250002at2759"/>
<dbReference type="GO" id="GO:1990481">
    <property type="term" value="P:mRNA pseudouridine synthesis"/>
    <property type="evidence" value="ECO:0007669"/>
    <property type="project" value="TreeGrafter"/>
</dbReference>
<evidence type="ECO:0000256" key="9">
    <source>
        <dbReference type="ARBA" id="ARBA00077661"/>
    </source>
</evidence>
<dbReference type="PANTHER" id="PTHR23127">
    <property type="entry name" value="CENTROMERE/MICROTUBULE BINDING PROTEIN CBF5"/>
    <property type="match status" value="1"/>
</dbReference>
<feature type="region of interest" description="Disordered" evidence="12">
    <location>
        <begin position="512"/>
        <end position="578"/>
    </location>
</feature>
<dbReference type="GO" id="GO:0000495">
    <property type="term" value="P:box H/ACA sno(s)RNA 3'-end processing"/>
    <property type="evidence" value="ECO:0007669"/>
    <property type="project" value="TreeGrafter"/>
</dbReference>
<evidence type="ECO:0000256" key="3">
    <source>
        <dbReference type="ARBA" id="ARBA00001896"/>
    </source>
</evidence>